<feature type="signal peptide" evidence="13">
    <location>
        <begin position="1"/>
        <end position="16"/>
    </location>
</feature>
<feature type="transmembrane region" description="Helical" evidence="12">
    <location>
        <begin position="127"/>
        <end position="144"/>
    </location>
</feature>
<dbReference type="GO" id="GO:0006811">
    <property type="term" value="P:monoatomic ion transport"/>
    <property type="evidence" value="ECO:0007669"/>
    <property type="project" value="UniProtKB-KW"/>
</dbReference>
<protein>
    <recommendedName>
        <fullName evidence="3">Molybdate-anion transporter</fullName>
    </recommendedName>
    <alternativeName>
        <fullName evidence="10">Major facilitator superfamily domain-containing protein 5</fullName>
    </alternativeName>
    <alternativeName>
        <fullName evidence="11">Molybdate transporter 2 homolog</fullName>
    </alternativeName>
</protein>
<dbReference type="AlphaFoldDB" id="A0AA36MN23"/>
<organism evidence="14 15">
    <name type="scientific">Effrenium voratum</name>
    <dbReference type="NCBI Taxonomy" id="2562239"/>
    <lineage>
        <taxon>Eukaryota</taxon>
        <taxon>Sar</taxon>
        <taxon>Alveolata</taxon>
        <taxon>Dinophyceae</taxon>
        <taxon>Suessiales</taxon>
        <taxon>Symbiodiniaceae</taxon>
        <taxon>Effrenium</taxon>
    </lineage>
</organism>
<feature type="transmembrane region" description="Helical" evidence="12">
    <location>
        <begin position="95"/>
        <end position="115"/>
    </location>
</feature>
<dbReference type="InterPro" id="IPR008509">
    <property type="entry name" value="MOT2/MFSD5"/>
</dbReference>
<feature type="transmembrane region" description="Helical" evidence="12">
    <location>
        <begin position="369"/>
        <end position="387"/>
    </location>
</feature>
<evidence type="ECO:0000256" key="3">
    <source>
        <dbReference type="ARBA" id="ARBA00021242"/>
    </source>
</evidence>
<feature type="transmembrane region" description="Helical" evidence="12">
    <location>
        <begin position="455"/>
        <end position="473"/>
    </location>
</feature>
<comment type="function">
    <text evidence="1">Mediates high-affinity intracellular uptake of the rare oligo-element molybdenum.</text>
</comment>
<keyword evidence="13" id="KW-0732">Signal</keyword>
<keyword evidence="9 12" id="KW-0472">Membrane</keyword>
<evidence type="ECO:0000313" key="14">
    <source>
        <dbReference type="EMBL" id="CAJ1374115.1"/>
    </source>
</evidence>
<feature type="transmembrane region" description="Helical" evidence="12">
    <location>
        <begin position="303"/>
        <end position="324"/>
    </location>
</feature>
<name>A0AA36MN23_9DINO</name>
<evidence type="ECO:0000313" key="15">
    <source>
        <dbReference type="Proteomes" id="UP001178507"/>
    </source>
</evidence>
<comment type="caution">
    <text evidence="14">The sequence shown here is derived from an EMBL/GenBank/DDBJ whole genome shotgun (WGS) entry which is preliminary data.</text>
</comment>
<evidence type="ECO:0000256" key="1">
    <source>
        <dbReference type="ARBA" id="ARBA00003019"/>
    </source>
</evidence>
<proteinExistence type="predicted"/>
<feature type="transmembrane region" description="Helical" evidence="12">
    <location>
        <begin position="393"/>
        <end position="411"/>
    </location>
</feature>
<sequence length="480" mass="51991">MHVALGVWLVIPPAEGFSCGRGPRCGVPRGQRVSLVTRRQTPRRNLEPVPATVPVVRPRVEARFLPVWFTCVAADWLQGPYLYTLYADRRLSSYMIAKLFAVGFVSSAALGAIAGRLCDQIGRRRGCLLYCAICCVSCILTHSLDLGLLVFSRLLGGIADSLLHTAFEAWAIEEHKQCPAPPQALNRLLSRMWSGSWLVAIFSGIIGSLAVSALPRQLCNLRLEGVDLRLVCGGPVAAFDLAALCCVIGALLIMWTWPAQEPHLPDLESSIRWGPPKPRSVRPDLARWLRGFAGIRKVITDPVILYGAITAAFEGALFVFVFNWSPLLLHGWPGLAPHLGLVFALFMSCCAGGSFCFKYLSELWSPAKLLMPILIMASASLSGAAYAAHTNSALAALAACLLFEVAVGMYFPCTSSLKSDMVPDRIRGLVYSLYRVPLNMLALGVLLGVPSQDSALALCAVVLMLVAAWTAMVRRRGDSA</sequence>
<feature type="transmembrane region" description="Helical" evidence="12">
    <location>
        <begin position="193"/>
        <end position="214"/>
    </location>
</feature>
<dbReference type="EMBL" id="CAUJNA010000232">
    <property type="protein sequence ID" value="CAJ1374115.1"/>
    <property type="molecule type" value="Genomic_DNA"/>
</dbReference>
<keyword evidence="5" id="KW-1003">Cell membrane</keyword>
<evidence type="ECO:0000256" key="8">
    <source>
        <dbReference type="ARBA" id="ARBA00023065"/>
    </source>
</evidence>
<feature type="transmembrane region" description="Helical" evidence="12">
    <location>
        <begin position="336"/>
        <end position="357"/>
    </location>
</feature>
<evidence type="ECO:0000256" key="5">
    <source>
        <dbReference type="ARBA" id="ARBA00022475"/>
    </source>
</evidence>
<dbReference type="PANTHER" id="PTHR23516:SF1">
    <property type="entry name" value="MOLYBDATE-ANION TRANSPORTER"/>
    <property type="match status" value="1"/>
</dbReference>
<dbReference type="SUPFAM" id="SSF103473">
    <property type="entry name" value="MFS general substrate transporter"/>
    <property type="match status" value="1"/>
</dbReference>
<keyword evidence="6 12" id="KW-0812">Transmembrane</keyword>
<gene>
    <name evidence="14" type="ORF">EVOR1521_LOCUS3741</name>
</gene>
<comment type="subcellular location">
    <subcellularLocation>
        <location evidence="2">Cell membrane</location>
        <topology evidence="2">Multi-pass membrane protein</topology>
    </subcellularLocation>
</comment>
<accession>A0AA36MN23</accession>
<reference evidence="14" key="1">
    <citation type="submission" date="2023-08" db="EMBL/GenBank/DDBJ databases">
        <authorList>
            <person name="Chen Y."/>
            <person name="Shah S."/>
            <person name="Dougan E. K."/>
            <person name="Thang M."/>
            <person name="Chan C."/>
        </authorList>
    </citation>
    <scope>NUCLEOTIDE SEQUENCE</scope>
</reference>
<evidence type="ECO:0000256" key="4">
    <source>
        <dbReference type="ARBA" id="ARBA00022448"/>
    </source>
</evidence>
<dbReference type="GO" id="GO:0005886">
    <property type="term" value="C:plasma membrane"/>
    <property type="evidence" value="ECO:0007669"/>
    <property type="project" value="UniProtKB-SubCell"/>
</dbReference>
<evidence type="ECO:0000256" key="11">
    <source>
        <dbReference type="ARBA" id="ARBA00032555"/>
    </source>
</evidence>
<evidence type="ECO:0000256" key="13">
    <source>
        <dbReference type="SAM" id="SignalP"/>
    </source>
</evidence>
<evidence type="ECO:0000256" key="12">
    <source>
        <dbReference type="SAM" id="Phobius"/>
    </source>
</evidence>
<evidence type="ECO:0000256" key="9">
    <source>
        <dbReference type="ARBA" id="ARBA00023136"/>
    </source>
</evidence>
<dbReference type="InterPro" id="IPR036259">
    <property type="entry name" value="MFS_trans_sf"/>
</dbReference>
<dbReference type="Gene3D" id="1.20.1250.20">
    <property type="entry name" value="MFS general substrate transporter like domains"/>
    <property type="match status" value="1"/>
</dbReference>
<feature type="transmembrane region" description="Helical" evidence="12">
    <location>
        <begin position="432"/>
        <end position="449"/>
    </location>
</feature>
<feature type="chain" id="PRO_5041238993" description="Molybdate-anion transporter" evidence="13">
    <location>
        <begin position="17"/>
        <end position="480"/>
    </location>
</feature>
<dbReference type="Proteomes" id="UP001178507">
    <property type="component" value="Unassembled WGS sequence"/>
</dbReference>
<keyword evidence="4" id="KW-0813">Transport</keyword>
<evidence type="ECO:0000256" key="6">
    <source>
        <dbReference type="ARBA" id="ARBA00022692"/>
    </source>
</evidence>
<keyword evidence="7 12" id="KW-1133">Transmembrane helix</keyword>
<evidence type="ECO:0000256" key="2">
    <source>
        <dbReference type="ARBA" id="ARBA00004651"/>
    </source>
</evidence>
<dbReference type="GO" id="GO:0015098">
    <property type="term" value="F:molybdate ion transmembrane transporter activity"/>
    <property type="evidence" value="ECO:0007669"/>
    <property type="project" value="InterPro"/>
</dbReference>
<evidence type="ECO:0000256" key="10">
    <source>
        <dbReference type="ARBA" id="ARBA00030646"/>
    </source>
</evidence>
<evidence type="ECO:0000256" key="7">
    <source>
        <dbReference type="ARBA" id="ARBA00022989"/>
    </source>
</evidence>
<keyword evidence="15" id="KW-1185">Reference proteome</keyword>
<dbReference type="PANTHER" id="PTHR23516">
    <property type="entry name" value="SAM (S-ADENOSYL METHIONINE) TRANSPORTER"/>
    <property type="match status" value="1"/>
</dbReference>
<dbReference type="Pfam" id="PF05631">
    <property type="entry name" value="MFS_5"/>
    <property type="match status" value="2"/>
</dbReference>
<keyword evidence="8" id="KW-0406">Ion transport</keyword>